<dbReference type="InterPro" id="IPR026816">
    <property type="entry name" value="Flavodoxin_dom"/>
</dbReference>
<dbReference type="SUPFAM" id="SSF52218">
    <property type="entry name" value="Flavoproteins"/>
    <property type="match status" value="1"/>
</dbReference>
<dbReference type="InterPro" id="IPR008254">
    <property type="entry name" value="Flavodoxin/NO_synth"/>
</dbReference>
<dbReference type="Gene3D" id="3.40.50.360">
    <property type="match status" value="1"/>
</dbReference>
<dbReference type="Proteomes" id="UP001499987">
    <property type="component" value="Unassembled WGS sequence"/>
</dbReference>
<evidence type="ECO:0000313" key="3">
    <source>
        <dbReference type="Proteomes" id="UP001499987"/>
    </source>
</evidence>
<dbReference type="RefSeq" id="WP_344622290.1">
    <property type="nucleotide sequence ID" value="NZ_BAAALD010000006.1"/>
</dbReference>
<name>A0ABN1TBG8_9ACTN</name>
<dbReference type="EMBL" id="BAAALD010000006">
    <property type="protein sequence ID" value="GAA1072678.1"/>
    <property type="molecule type" value="Genomic_DNA"/>
</dbReference>
<feature type="domain" description="Flavodoxin-like" evidence="1">
    <location>
        <begin position="3"/>
        <end position="180"/>
    </location>
</feature>
<reference evidence="2 3" key="1">
    <citation type="journal article" date="2019" name="Int. J. Syst. Evol. Microbiol.">
        <title>The Global Catalogue of Microorganisms (GCM) 10K type strain sequencing project: providing services to taxonomists for standard genome sequencing and annotation.</title>
        <authorList>
            <consortium name="The Broad Institute Genomics Platform"/>
            <consortium name="The Broad Institute Genome Sequencing Center for Infectious Disease"/>
            <person name="Wu L."/>
            <person name="Ma J."/>
        </authorList>
    </citation>
    <scope>NUCLEOTIDE SEQUENCE [LARGE SCALE GENOMIC DNA]</scope>
    <source>
        <strain evidence="2 3">JCM 13002</strain>
    </source>
</reference>
<sequence length="180" mass="19110">MQVFIGYASAHGSTRRVAERIAGRLQACGHGTVLRALDRSSDLPDCDAAVLGSAVHDGRWLPEAVGFVRRNADALAERPLRLFGVSLVGQRSSAFPPVVARCLRRLKSRSDPELPAALLAAVAPGGRHDFAGAVAPEHWPATGRLVFRLMGGRYGEHTDWDEVDAWAAAVAAELRGPAGG</sequence>
<dbReference type="PROSITE" id="PS50902">
    <property type="entry name" value="FLAVODOXIN_LIKE"/>
    <property type="match status" value="1"/>
</dbReference>
<organism evidence="2 3">
    <name type="scientific">Kitasatospora arboriphila</name>
    <dbReference type="NCBI Taxonomy" id="258052"/>
    <lineage>
        <taxon>Bacteria</taxon>
        <taxon>Bacillati</taxon>
        <taxon>Actinomycetota</taxon>
        <taxon>Actinomycetes</taxon>
        <taxon>Kitasatosporales</taxon>
        <taxon>Streptomycetaceae</taxon>
        <taxon>Kitasatospora</taxon>
    </lineage>
</organism>
<evidence type="ECO:0000313" key="2">
    <source>
        <dbReference type="EMBL" id="GAA1072678.1"/>
    </source>
</evidence>
<keyword evidence="3" id="KW-1185">Reference proteome</keyword>
<dbReference type="InterPro" id="IPR029039">
    <property type="entry name" value="Flavoprotein-like_sf"/>
</dbReference>
<accession>A0ABN1TBG8</accession>
<comment type="caution">
    <text evidence="2">The sequence shown here is derived from an EMBL/GenBank/DDBJ whole genome shotgun (WGS) entry which is preliminary data.</text>
</comment>
<dbReference type="Pfam" id="PF12724">
    <property type="entry name" value="Flavodoxin_5"/>
    <property type="match status" value="1"/>
</dbReference>
<protein>
    <recommendedName>
        <fullName evidence="1">Flavodoxin-like domain-containing protein</fullName>
    </recommendedName>
</protein>
<proteinExistence type="predicted"/>
<gene>
    <name evidence="2" type="ORF">GCM10009663_10470</name>
</gene>
<evidence type="ECO:0000259" key="1">
    <source>
        <dbReference type="PROSITE" id="PS50902"/>
    </source>
</evidence>